<dbReference type="AlphaFoldDB" id="M2MWX7"/>
<dbReference type="Pfam" id="PF00172">
    <property type="entry name" value="Zn_clus"/>
    <property type="match status" value="1"/>
</dbReference>
<evidence type="ECO:0000313" key="3">
    <source>
        <dbReference type="EMBL" id="EMC91129.1"/>
    </source>
</evidence>
<dbReference type="InterPro" id="IPR001138">
    <property type="entry name" value="Zn2Cys6_DnaBD"/>
</dbReference>
<dbReference type="PANTHER" id="PTHR47784">
    <property type="entry name" value="STEROL UPTAKE CONTROL PROTEIN 2"/>
    <property type="match status" value="1"/>
</dbReference>
<dbReference type="OMA" id="CGNCKIR"/>
<dbReference type="RefSeq" id="XP_007681590.1">
    <property type="nucleotide sequence ID" value="XM_007683400.1"/>
</dbReference>
<dbReference type="HOGENOM" id="CLU_024934_9_2_1"/>
<protein>
    <recommendedName>
        <fullName evidence="2">Zn(2)-C6 fungal-type domain-containing protein</fullName>
    </recommendedName>
</protein>
<proteinExistence type="predicted"/>
<dbReference type="SUPFAM" id="SSF57701">
    <property type="entry name" value="Zn2/Cys6 DNA-binding domain"/>
    <property type="match status" value="1"/>
</dbReference>
<dbReference type="PROSITE" id="PS50048">
    <property type="entry name" value="ZN2_CY6_FUNGAL_2"/>
    <property type="match status" value="1"/>
</dbReference>
<dbReference type="KEGG" id="bcom:BAUCODRAFT_134803"/>
<dbReference type="SMART" id="SM00066">
    <property type="entry name" value="GAL4"/>
    <property type="match status" value="1"/>
</dbReference>
<dbReference type="PANTHER" id="PTHR47784:SF9">
    <property type="entry name" value="ZN(II)2CYS6 TRANSCRIPTION FACTOR (EUROFUNG)"/>
    <property type="match status" value="1"/>
</dbReference>
<evidence type="ECO:0000259" key="2">
    <source>
        <dbReference type="PROSITE" id="PS50048"/>
    </source>
</evidence>
<keyword evidence="1" id="KW-0539">Nucleus</keyword>
<dbReference type="GO" id="GO:0001228">
    <property type="term" value="F:DNA-binding transcription activator activity, RNA polymerase II-specific"/>
    <property type="evidence" value="ECO:0007669"/>
    <property type="project" value="TreeGrafter"/>
</dbReference>
<dbReference type="GO" id="GO:0008270">
    <property type="term" value="F:zinc ion binding"/>
    <property type="evidence" value="ECO:0007669"/>
    <property type="project" value="InterPro"/>
</dbReference>
<evidence type="ECO:0000256" key="1">
    <source>
        <dbReference type="ARBA" id="ARBA00023242"/>
    </source>
</evidence>
<gene>
    <name evidence="3" type="ORF">BAUCODRAFT_134803</name>
</gene>
<keyword evidence="4" id="KW-1185">Reference proteome</keyword>
<organism evidence="3 4">
    <name type="scientific">Baudoinia panamericana (strain UAMH 10762)</name>
    <name type="common">Angels' share fungus</name>
    <name type="synonym">Baudoinia compniacensis (strain UAMH 10762)</name>
    <dbReference type="NCBI Taxonomy" id="717646"/>
    <lineage>
        <taxon>Eukaryota</taxon>
        <taxon>Fungi</taxon>
        <taxon>Dikarya</taxon>
        <taxon>Ascomycota</taxon>
        <taxon>Pezizomycotina</taxon>
        <taxon>Dothideomycetes</taxon>
        <taxon>Dothideomycetidae</taxon>
        <taxon>Mycosphaerellales</taxon>
        <taxon>Teratosphaeriaceae</taxon>
        <taxon>Baudoinia</taxon>
    </lineage>
</organism>
<sequence length="446" mass="50816">MTPATDTDTGRKRRAHKKSRGGCANCKIRRVKCDEKHPECHKCQAYGVACNYGSDAPNELRHAGESAFAIQPAMPLPSEVPAIQDLPGRQLDFQLPPTPPTESILNLLNFPLALHETDEVYRLTEQDLDRLQRFQDRTVLTVGTAQTTHIYRDVILKLGCEHSFLTHIILALVLMHDRYLSADPWQPPMTEETFHHYHGTAIFNKVLSQPMPHEVKDAMWGCAALLGCLTLASVDASKPEESWPLKPDGLNDLDWLRMSDGKKEVWRIANPLREDSVWRPVMTHVHSNDATPVADRPELNHLIPAMTRLYSFDESANAEGDPYHTATSIILRLLPIQCTHGTIMYFLSFLGHMNPDYRLLLHQKDHRAMLLLAWWYAKMMDYPVWWLQRRATIECKAICIYLGRRYIPQSDVGRLLDFPKMMCGFAISGAFGQQVDEARSSARLRS</sequence>
<dbReference type="eggNOG" id="ENOG502RV93">
    <property type="taxonomic scope" value="Eukaryota"/>
</dbReference>
<dbReference type="CDD" id="cd00067">
    <property type="entry name" value="GAL4"/>
    <property type="match status" value="1"/>
</dbReference>
<name>M2MWX7_BAUPA</name>
<dbReference type="GeneID" id="19108291"/>
<dbReference type="PROSITE" id="PS00463">
    <property type="entry name" value="ZN2_CY6_FUNGAL_1"/>
    <property type="match status" value="1"/>
</dbReference>
<evidence type="ECO:0000313" key="4">
    <source>
        <dbReference type="Proteomes" id="UP000011761"/>
    </source>
</evidence>
<dbReference type="Proteomes" id="UP000011761">
    <property type="component" value="Unassembled WGS sequence"/>
</dbReference>
<dbReference type="EMBL" id="KB445564">
    <property type="protein sequence ID" value="EMC91129.1"/>
    <property type="molecule type" value="Genomic_DNA"/>
</dbReference>
<feature type="domain" description="Zn(2)-C6 fungal-type" evidence="2">
    <location>
        <begin position="22"/>
        <end position="52"/>
    </location>
</feature>
<dbReference type="OrthoDB" id="416217at2759"/>
<reference evidence="3 4" key="1">
    <citation type="journal article" date="2012" name="PLoS Pathog.">
        <title>Diverse lifestyles and strategies of plant pathogenesis encoded in the genomes of eighteen Dothideomycetes fungi.</title>
        <authorList>
            <person name="Ohm R.A."/>
            <person name="Feau N."/>
            <person name="Henrissat B."/>
            <person name="Schoch C.L."/>
            <person name="Horwitz B.A."/>
            <person name="Barry K.W."/>
            <person name="Condon B.J."/>
            <person name="Copeland A.C."/>
            <person name="Dhillon B."/>
            <person name="Glaser F."/>
            <person name="Hesse C.N."/>
            <person name="Kosti I."/>
            <person name="LaButti K."/>
            <person name="Lindquist E.A."/>
            <person name="Lucas S."/>
            <person name="Salamov A.A."/>
            <person name="Bradshaw R.E."/>
            <person name="Ciuffetti L."/>
            <person name="Hamelin R.C."/>
            <person name="Kema G.H.J."/>
            <person name="Lawrence C."/>
            <person name="Scott J.A."/>
            <person name="Spatafora J.W."/>
            <person name="Turgeon B.G."/>
            <person name="de Wit P.J.G.M."/>
            <person name="Zhong S."/>
            <person name="Goodwin S.B."/>
            <person name="Grigoriev I.V."/>
        </authorList>
    </citation>
    <scope>NUCLEOTIDE SEQUENCE [LARGE SCALE GENOMIC DNA]</scope>
    <source>
        <strain evidence="3 4">UAMH 10762</strain>
    </source>
</reference>
<dbReference type="InterPro" id="IPR053157">
    <property type="entry name" value="Sterol_Uptake_Regulator"/>
</dbReference>
<accession>M2MWX7</accession>
<dbReference type="InterPro" id="IPR036864">
    <property type="entry name" value="Zn2-C6_fun-type_DNA-bd_sf"/>
</dbReference>
<dbReference type="Gene3D" id="4.10.240.10">
    <property type="entry name" value="Zn(2)-C6 fungal-type DNA-binding domain"/>
    <property type="match status" value="1"/>
</dbReference>